<protein>
    <submittedName>
        <fullName evidence="2">Transposase</fullName>
    </submittedName>
</protein>
<dbReference type="GO" id="GO:0003676">
    <property type="term" value="F:nucleic acid binding"/>
    <property type="evidence" value="ECO:0007669"/>
    <property type="project" value="InterPro"/>
</dbReference>
<dbReference type="InterPro" id="IPR001584">
    <property type="entry name" value="Integrase_cat-core"/>
</dbReference>
<comment type="caution">
    <text evidence="2">The sequence shown here is derived from an EMBL/GenBank/DDBJ whole genome shotgun (WGS) entry which is preliminary data.</text>
</comment>
<dbReference type="InterPro" id="IPR012337">
    <property type="entry name" value="RNaseH-like_sf"/>
</dbReference>
<keyword evidence="3" id="KW-1185">Reference proteome</keyword>
<dbReference type="PANTHER" id="PTHR35004">
    <property type="entry name" value="TRANSPOSASE RV3428C-RELATED"/>
    <property type="match status" value="1"/>
</dbReference>
<dbReference type="STRING" id="1399797.GCA_000518285_01085"/>
<reference evidence="2 3" key="1">
    <citation type="submission" date="2017-11" db="EMBL/GenBank/DDBJ databases">
        <title>Genome sequence of Entomoplasma lucivorax PIPN-2 (ATCC 49196).</title>
        <authorList>
            <person name="Lo W.-S."/>
            <person name="Gasparich G.E."/>
            <person name="Kuo C.-H."/>
        </authorList>
    </citation>
    <scope>NUCLEOTIDE SEQUENCE [LARGE SCALE GENOMIC DNA]</scope>
    <source>
        <strain evidence="2 3">PIPN-2</strain>
    </source>
</reference>
<dbReference type="GO" id="GO:0015074">
    <property type="term" value="P:DNA integration"/>
    <property type="evidence" value="ECO:0007669"/>
    <property type="project" value="InterPro"/>
</dbReference>
<dbReference type="Gene3D" id="3.30.420.10">
    <property type="entry name" value="Ribonuclease H-like superfamily/Ribonuclease H"/>
    <property type="match status" value="1"/>
</dbReference>
<organism evidence="2 3">
    <name type="scientific">Williamsoniiplasma lucivorax</name>
    <dbReference type="NCBI Taxonomy" id="209274"/>
    <lineage>
        <taxon>Bacteria</taxon>
        <taxon>Bacillati</taxon>
        <taxon>Mycoplasmatota</taxon>
        <taxon>Mollicutes</taxon>
        <taxon>Entomoplasmatales</taxon>
        <taxon>Williamsoniiplasma</taxon>
    </lineage>
</organism>
<dbReference type="InterPro" id="IPR047797">
    <property type="entry name" value="ISNCY_transpos"/>
</dbReference>
<name>A0A2S5R9Y0_9MOLU</name>
<dbReference type="RefSeq" id="WP_146063680.1">
    <property type="nucleotide sequence ID" value="NZ_PHNE01000006.1"/>
</dbReference>
<evidence type="ECO:0000313" key="2">
    <source>
        <dbReference type="EMBL" id="PPE04107.1"/>
    </source>
</evidence>
<accession>A0A2S5R9Y0</accession>
<dbReference type="EMBL" id="PHNE01000006">
    <property type="protein sequence ID" value="PPE04107.1"/>
    <property type="molecule type" value="Genomic_DNA"/>
</dbReference>
<proteinExistence type="predicted"/>
<dbReference type="Proteomes" id="UP000237865">
    <property type="component" value="Unassembled WGS sequence"/>
</dbReference>
<gene>
    <name evidence="2" type="ORF">ELUCI_v1c08870</name>
</gene>
<dbReference type="InterPro" id="IPR036397">
    <property type="entry name" value="RNaseH_sf"/>
</dbReference>
<dbReference type="SUPFAM" id="SSF53098">
    <property type="entry name" value="Ribonuclease H-like"/>
    <property type="match status" value="1"/>
</dbReference>
<dbReference type="PROSITE" id="PS50994">
    <property type="entry name" value="INTEGRASE"/>
    <property type="match status" value="1"/>
</dbReference>
<dbReference type="NCBIfam" id="NF033594">
    <property type="entry name" value="transpos_ISNCY_2"/>
    <property type="match status" value="1"/>
</dbReference>
<evidence type="ECO:0000313" key="3">
    <source>
        <dbReference type="Proteomes" id="UP000237865"/>
    </source>
</evidence>
<dbReference type="InterPro" id="IPR009057">
    <property type="entry name" value="Homeodomain-like_sf"/>
</dbReference>
<dbReference type="AlphaFoldDB" id="A0A2S5R9Y0"/>
<sequence length="459" mass="54360">MRQEVNYMERNAAEIIQGVVNENITKQKASVTLECSIRTINRKIQRFKNEGVNGFIHKNCNRPSNQSLSEMLKQKIIKLRKEKYYDFSYQHFWEKLEKEEQIKITYKTLVRLLEEHFLVSPYIKKATKKKLKLKLEERKKQNPCELEKLLIEEILDNKTAHPSQPRKEFFGECVQTDASIHNWISDEKWALHAFIDEATGMVLSAYFDKQETLYAYYMASKQMFLTYGTPVEILTDKRTVFYSTAKIGDPSQSKTQYGFMCNQLGIALTTTSVAQTKGKIERLWQSFQRRLPQEFRINNIQTIEQANEYIKNFIEKYNRIHAIKLDEAKNKFIEWSSHNLNIDFALSMHYTRLSANGATIKFENKHYATYDRAGNRINLARKQEIMVIRTFDGNLYANFYENFYVLVEVDKKAFSQENIMSKAKNLEQTKTNNNRWKNSNWIYFKKKQNETSPKHKFSI</sequence>
<dbReference type="PANTHER" id="PTHR35004:SF7">
    <property type="entry name" value="INTEGRASE PROTEIN"/>
    <property type="match status" value="1"/>
</dbReference>
<dbReference type="SUPFAM" id="SSF46689">
    <property type="entry name" value="Homeodomain-like"/>
    <property type="match status" value="1"/>
</dbReference>
<feature type="domain" description="Integrase catalytic" evidence="1">
    <location>
        <begin position="161"/>
        <end position="319"/>
    </location>
</feature>
<evidence type="ECO:0000259" key="1">
    <source>
        <dbReference type="PROSITE" id="PS50994"/>
    </source>
</evidence>